<dbReference type="WBParaSite" id="PS1159_v2.g4034.t1">
    <property type="protein sequence ID" value="PS1159_v2.g4034.t1"/>
    <property type="gene ID" value="PS1159_v2.g4034"/>
</dbReference>
<name>A0AC35GCU6_9BILA</name>
<sequence>MELNKIIEDGLNEECIKELPTGPRLGTGSFGTVYETIAKTGEKMAMKVLLLEDAEIIKSVILEMKIMKTVNSINCPNFIRLAGASVIHGKFLRVFEENKDDEKDGEKEKAEEKVPKLVLLLTKGGEELENFVIKSKNELIAIVIQVAATMAMGEQMVELEHRDAHVSNILIENTEEEEIEFTIYGKKYAVKTMKIMIKFIDFGKSRLRDGNEILFCNDWKMDSNEPNESNDSEGPRELHYETYPRMNEITGGNWKNYHPGTNVEWLK</sequence>
<accession>A0AC35GCU6</accession>
<reference evidence="2" key="1">
    <citation type="submission" date="2022-11" db="UniProtKB">
        <authorList>
            <consortium name="WormBaseParasite"/>
        </authorList>
    </citation>
    <scope>IDENTIFICATION</scope>
</reference>
<dbReference type="Proteomes" id="UP000887580">
    <property type="component" value="Unplaced"/>
</dbReference>
<evidence type="ECO:0000313" key="2">
    <source>
        <dbReference type="WBParaSite" id="PS1159_v2.g4034.t1"/>
    </source>
</evidence>
<protein>
    <submittedName>
        <fullName evidence="2">Protein kinase domain-containing protein</fullName>
    </submittedName>
</protein>
<proteinExistence type="predicted"/>
<organism evidence="1 2">
    <name type="scientific">Panagrolaimus sp. PS1159</name>
    <dbReference type="NCBI Taxonomy" id="55785"/>
    <lineage>
        <taxon>Eukaryota</taxon>
        <taxon>Metazoa</taxon>
        <taxon>Ecdysozoa</taxon>
        <taxon>Nematoda</taxon>
        <taxon>Chromadorea</taxon>
        <taxon>Rhabditida</taxon>
        <taxon>Tylenchina</taxon>
        <taxon>Panagrolaimomorpha</taxon>
        <taxon>Panagrolaimoidea</taxon>
        <taxon>Panagrolaimidae</taxon>
        <taxon>Panagrolaimus</taxon>
    </lineage>
</organism>
<evidence type="ECO:0000313" key="1">
    <source>
        <dbReference type="Proteomes" id="UP000887580"/>
    </source>
</evidence>